<name>F9FZZ8_FUSOF</name>
<dbReference type="Gene3D" id="3.40.50.150">
    <property type="entry name" value="Vaccinia Virus protein VP39"/>
    <property type="match status" value="1"/>
</dbReference>
<dbReference type="PROSITE" id="PS51683">
    <property type="entry name" value="SAM_OMT_II"/>
    <property type="match status" value="1"/>
</dbReference>
<dbReference type="OrthoDB" id="1535081at2759"/>
<gene>
    <name evidence="5" type="ORF">FOXB_11980</name>
</gene>
<evidence type="ECO:0000256" key="2">
    <source>
        <dbReference type="ARBA" id="ARBA00022679"/>
    </source>
</evidence>
<dbReference type="EMBL" id="AFQF01002972">
    <property type="protein sequence ID" value="EGU77526.1"/>
    <property type="molecule type" value="Genomic_DNA"/>
</dbReference>
<reference evidence="5" key="1">
    <citation type="journal article" date="2012" name="Mol. Plant Microbe Interact.">
        <title>A highly conserved effector in Fusarium oxysporum is required for full virulence on Arabidopsis.</title>
        <authorList>
            <person name="Thatcher L.F."/>
            <person name="Gardiner D.M."/>
            <person name="Kazan K."/>
            <person name="Manners J."/>
        </authorList>
    </citation>
    <scope>NUCLEOTIDE SEQUENCE [LARGE SCALE GENOMIC DNA]</scope>
    <source>
        <strain evidence="5">Fo5176</strain>
    </source>
</reference>
<evidence type="ECO:0000256" key="3">
    <source>
        <dbReference type="ARBA" id="ARBA00022691"/>
    </source>
</evidence>
<keyword evidence="2" id="KW-0808">Transferase</keyword>
<dbReference type="InterPro" id="IPR029063">
    <property type="entry name" value="SAM-dependent_MTases_sf"/>
</dbReference>
<accession>F9FZZ8</accession>
<dbReference type="Pfam" id="PF00891">
    <property type="entry name" value="Methyltransf_2"/>
    <property type="match status" value="1"/>
</dbReference>
<dbReference type="PANTHER" id="PTHR43712">
    <property type="entry name" value="PUTATIVE (AFU_ORTHOLOGUE AFUA_4G14580)-RELATED"/>
    <property type="match status" value="1"/>
</dbReference>
<evidence type="ECO:0000313" key="5">
    <source>
        <dbReference type="EMBL" id="EGU77526.1"/>
    </source>
</evidence>
<protein>
    <recommendedName>
        <fullName evidence="4">O-methyltransferase C-terminal domain-containing protein</fullName>
    </recommendedName>
</protein>
<keyword evidence="3" id="KW-0949">S-adenosyl-L-methionine</keyword>
<dbReference type="InterPro" id="IPR016461">
    <property type="entry name" value="COMT-like"/>
</dbReference>
<comment type="caution">
    <text evidence="5">The sequence shown here is derived from an EMBL/GenBank/DDBJ whole genome shotgun (WGS) entry which is preliminary data.</text>
</comment>
<dbReference type="InterPro" id="IPR036388">
    <property type="entry name" value="WH-like_DNA-bd_sf"/>
</dbReference>
<dbReference type="InterPro" id="IPR001077">
    <property type="entry name" value="COMT_C"/>
</dbReference>
<evidence type="ECO:0000259" key="4">
    <source>
        <dbReference type="Pfam" id="PF00891"/>
    </source>
</evidence>
<dbReference type="GO" id="GO:0032259">
    <property type="term" value="P:methylation"/>
    <property type="evidence" value="ECO:0007669"/>
    <property type="project" value="UniProtKB-KW"/>
</dbReference>
<dbReference type="PaxDb" id="5507-FOXG_09569P0"/>
<evidence type="ECO:0000256" key="1">
    <source>
        <dbReference type="ARBA" id="ARBA00022603"/>
    </source>
</evidence>
<dbReference type="SUPFAM" id="SSF53335">
    <property type="entry name" value="S-adenosyl-L-methionine-dependent methyltransferases"/>
    <property type="match status" value="1"/>
</dbReference>
<dbReference type="PANTHER" id="PTHR43712:SF1">
    <property type="entry name" value="HYPOTHETICAL O-METHYLTRANSFERASE (EUROFUNG)-RELATED"/>
    <property type="match status" value="1"/>
</dbReference>
<organism evidence="5">
    <name type="scientific">Fusarium oxysporum (strain Fo5176)</name>
    <name type="common">Fusarium vascular wilt</name>
    <dbReference type="NCBI Taxonomy" id="660025"/>
    <lineage>
        <taxon>Eukaryota</taxon>
        <taxon>Fungi</taxon>
        <taxon>Dikarya</taxon>
        <taxon>Ascomycota</taxon>
        <taxon>Pezizomycotina</taxon>
        <taxon>Sordariomycetes</taxon>
        <taxon>Hypocreomycetidae</taxon>
        <taxon>Hypocreales</taxon>
        <taxon>Nectriaceae</taxon>
        <taxon>Fusarium</taxon>
        <taxon>Fusarium oxysporum species complex</taxon>
    </lineage>
</organism>
<dbReference type="InterPro" id="IPR036390">
    <property type="entry name" value="WH_DNA-bd_sf"/>
</dbReference>
<keyword evidence="1" id="KW-0489">Methyltransferase</keyword>
<dbReference type="SUPFAM" id="SSF46785">
    <property type="entry name" value="Winged helix' DNA-binding domain"/>
    <property type="match status" value="1"/>
</dbReference>
<dbReference type="GO" id="GO:0008171">
    <property type="term" value="F:O-methyltransferase activity"/>
    <property type="evidence" value="ECO:0007669"/>
    <property type="project" value="InterPro"/>
</dbReference>
<proteinExistence type="predicted"/>
<dbReference type="Gene3D" id="1.10.10.10">
    <property type="entry name" value="Winged helix-like DNA-binding domain superfamily/Winged helix DNA-binding domain"/>
    <property type="match status" value="1"/>
</dbReference>
<dbReference type="AlphaFoldDB" id="F9FZZ8"/>
<dbReference type="STRING" id="660025.F9FZZ8"/>
<feature type="domain" description="O-methyltransferase C-terminal" evidence="4">
    <location>
        <begin position="234"/>
        <end position="379"/>
    </location>
</feature>
<sequence>MVHPKAEKALEEAKKLVAQLESYEDDPISHQNVLKQTEAVRSAFQDPMDQMTHLMEQFSLGCAFHTILGIRAYHAMPEDGSPIAAEELARITNVATTVIQRIYRVAVNHGVFVETAPDTYAHNDLSRILNPRGLGSFFMIVLEFSRAWMHLPEYLKSHKPEDVFDLTKSPAVYSVGKEHLGKSYYELLEMDPDPERRELWNANMVAVDELMPVVGMFPFASLKDEVAQDPERPFLVDIGAGRGQSCIAIRKDIGDAFDAKYILQDLPGVIDSMDPKDYPDFELMTYDAFTPQPVKNARIYFMRRFLHDFYTPVCIEFVKNTASAMGPDSRLIICDQLIPDMVEKDKFTDLYWLDFALLAMTGQEKKKADFEEIFEAAGLELVKIYPSAYGCTAMLEARLKKPENESYDSVKLSATMTQSFSTNRTFPAMARTKCFPPLPVKPQNSNYKCLGKPVFLSHGQDDERQLGNWFIAIVRSAVTYEVIQKEI</sequence>